<evidence type="ECO:0000313" key="2">
    <source>
        <dbReference type="Proteomes" id="UP000039324"/>
    </source>
</evidence>
<feature type="non-terminal residue" evidence="1">
    <location>
        <position position="1"/>
    </location>
</feature>
<gene>
    <name evidence="1" type="ORF">PBRA_001275</name>
</gene>
<proteinExistence type="predicted"/>
<organism evidence="1 2">
    <name type="scientific">Plasmodiophora brassicae</name>
    <name type="common">Clubroot disease agent</name>
    <dbReference type="NCBI Taxonomy" id="37360"/>
    <lineage>
        <taxon>Eukaryota</taxon>
        <taxon>Sar</taxon>
        <taxon>Rhizaria</taxon>
        <taxon>Endomyxa</taxon>
        <taxon>Phytomyxea</taxon>
        <taxon>Plasmodiophorida</taxon>
        <taxon>Plasmodiophoridae</taxon>
        <taxon>Plasmodiophora</taxon>
    </lineage>
</organism>
<reference evidence="1 2" key="1">
    <citation type="submission" date="2015-02" db="EMBL/GenBank/DDBJ databases">
        <authorList>
            <person name="Chooi Y.-H."/>
        </authorList>
    </citation>
    <scope>NUCLEOTIDE SEQUENCE [LARGE SCALE GENOMIC DNA]</scope>
    <source>
        <strain evidence="1">E3</strain>
    </source>
</reference>
<dbReference type="EMBL" id="CDSF01000090">
    <property type="protein sequence ID" value="CEO99369.1"/>
    <property type="molecule type" value="Genomic_DNA"/>
</dbReference>
<dbReference type="AlphaFoldDB" id="A0A0G4IW60"/>
<accession>A0A0G4IW60</accession>
<dbReference type="Proteomes" id="UP000039324">
    <property type="component" value="Unassembled WGS sequence"/>
</dbReference>
<name>A0A0G4IW60_PLABS</name>
<protein>
    <submittedName>
        <fullName evidence="1">Uncharacterized protein</fullName>
    </submittedName>
</protein>
<evidence type="ECO:0000313" key="1">
    <source>
        <dbReference type="EMBL" id="CEO99369.1"/>
    </source>
</evidence>
<keyword evidence="2" id="KW-1185">Reference proteome</keyword>
<sequence>LLASFDGPHTYTATVKSSFGRAAWARSTMPGNAVAIGGGFDDDCGPLVCFAIAWSIVSWNQDSSEAPGIIHSRKTSRVFNDGGPSGRQ</sequence>